<evidence type="ECO:0000313" key="2">
    <source>
        <dbReference type="Proteomes" id="UP000246635"/>
    </source>
</evidence>
<comment type="caution">
    <text evidence="1">The sequence shown here is derived from an EMBL/GenBank/DDBJ whole genome shotgun (WGS) entry which is preliminary data.</text>
</comment>
<proteinExistence type="predicted"/>
<dbReference type="AlphaFoldDB" id="A0A2V2YSK4"/>
<evidence type="ECO:0000313" key="1">
    <source>
        <dbReference type="EMBL" id="PWW01188.1"/>
    </source>
</evidence>
<sequence length="90" mass="10391">MQIIAEPVGNFGENFKIKSCLAQSLMANKYLRVVMTEELYYQELRDFFNKTLGIKEDCISMEAGSVLVSYNPTEIEEIKTYDLREDPEPT</sequence>
<accession>A0A2V2YSK4</accession>
<dbReference type="RefSeq" id="WP_110044681.1">
    <property type="nucleotide sequence ID" value="NZ_CP054613.1"/>
</dbReference>
<name>A0A2V2YSK4_9BACL</name>
<organism evidence="1 2">
    <name type="scientific">Paenibacillus cellulosilyticus</name>
    <dbReference type="NCBI Taxonomy" id="375489"/>
    <lineage>
        <taxon>Bacteria</taxon>
        <taxon>Bacillati</taxon>
        <taxon>Bacillota</taxon>
        <taxon>Bacilli</taxon>
        <taxon>Bacillales</taxon>
        <taxon>Paenibacillaceae</taxon>
        <taxon>Paenibacillus</taxon>
    </lineage>
</organism>
<gene>
    <name evidence="1" type="ORF">DFQ01_11078</name>
</gene>
<keyword evidence="2" id="KW-1185">Reference proteome</keyword>
<dbReference type="Proteomes" id="UP000246635">
    <property type="component" value="Unassembled WGS sequence"/>
</dbReference>
<reference evidence="1 2" key="1">
    <citation type="submission" date="2018-05" db="EMBL/GenBank/DDBJ databases">
        <title>Genomic Encyclopedia of Type Strains, Phase III (KMG-III): the genomes of soil and plant-associated and newly described type strains.</title>
        <authorList>
            <person name="Whitman W."/>
        </authorList>
    </citation>
    <scope>NUCLEOTIDE SEQUENCE [LARGE SCALE GENOMIC DNA]</scope>
    <source>
        <strain evidence="1 2">CECT 5696</strain>
    </source>
</reference>
<dbReference type="EMBL" id="QGTQ01000010">
    <property type="protein sequence ID" value="PWW01188.1"/>
    <property type="molecule type" value="Genomic_DNA"/>
</dbReference>
<protein>
    <submittedName>
        <fullName evidence="1">Uncharacterized protein</fullName>
    </submittedName>
</protein>